<evidence type="ECO:0000256" key="1">
    <source>
        <dbReference type="SAM" id="SignalP"/>
    </source>
</evidence>
<gene>
    <name evidence="2" type="ORF">NTEN_LOCUS19711</name>
</gene>
<evidence type="ECO:0000313" key="3">
    <source>
        <dbReference type="Proteomes" id="UP000479000"/>
    </source>
</evidence>
<name>A0A6H5HBL9_9HEMI</name>
<proteinExistence type="predicted"/>
<accession>A0A6H5HBL9</accession>
<keyword evidence="3" id="KW-1185">Reference proteome</keyword>
<dbReference type="Proteomes" id="UP000479000">
    <property type="component" value="Unassembled WGS sequence"/>
</dbReference>
<protein>
    <submittedName>
        <fullName evidence="2">Uncharacterized protein</fullName>
    </submittedName>
</protein>
<evidence type="ECO:0000313" key="2">
    <source>
        <dbReference type="EMBL" id="CAB0015371.1"/>
    </source>
</evidence>
<dbReference type="AlphaFoldDB" id="A0A6H5HBL9"/>
<organism evidence="2 3">
    <name type="scientific">Nesidiocoris tenuis</name>
    <dbReference type="NCBI Taxonomy" id="355587"/>
    <lineage>
        <taxon>Eukaryota</taxon>
        <taxon>Metazoa</taxon>
        <taxon>Ecdysozoa</taxon>
        <taxon>Arthropoda</taxon>
        <taxon>Hexapoda</taxon>
        <taxon>Insecta</taxon>
        <taxon>Pterygota</taxon>
        <taxon>Neoptera</taxon>
        <taxon>Paraneoptera</taxon>
        <taxon>Hemiptera</taxon>
        <taxon>Heteroptera</taxon>
        <taxon>Panheteroptera</taxon>
        <taxon>Cimicomorpha</taxon>
        <taxon>Miridae</taxon>
        <taxon>Dicyphina</taxon>
        <taxon>Nesidiocoris</taxon>
    </lineage>
</organism>
<feature type="chain" id="PRO_5026045282" evidence="1">
    <location>
        <begin position="17"/>
        <end position="83"/>
    </location>
</feature>
<keyword evidence="1" id="KW-0732">Signal</keyword>
<dbReference type="EMBL" id="CADCXU010028956">
    <property type="protein sequence ID" value="CAB0015371.1"/>
    <property type="molecule type" value="Genomic_DNA"/>
</dbReference>
<feature type="non-terminal residue" evidence="2">
    <location>
        <position position="83"/>
    </location>
</feature>
<reference evidence="2 3" key="1">
    <citation type="submission" date="2020-02" db="EMBL/GenBank/DDBJ databases">
        <authorList>
            <person name="Ferguson B K."/>
        </authorList>
    </citation>
    <scope>NUCLEOTIDE SEQUENCE [LARGE SCALE GENOMIC DNA]</scope>
</reference>
<sequence>MFVIAVRLSLFGKAVASPTVTDFYRPEVRARTCPTLREVEDKATKGATAMTTRATDQRLYVEALGVRTIDLSHGTMSAQDCLY</sequence>
<feature type="signal peptide" evidence="1">
    <location>
        <begin position="1"/>
        <end position="16"/>
    </location>
</feature>